<keyword evidence="7" id="KW-1185">Reference proteome</keyword>
<dbReference type="InterPro" id="IPR029061">
    <property type="entry name" value="THDP-binding"/>
</dbReference>
<keyword evidence="2 4" id="KW-0560">Oxidoreductase</keyword>
<evidence type="ECO:0000313" key="7">
    <source>
        <dbReference type="Proteomes" id="UP001165306"/>
    </source>
</evidence>
<dbReference type="Pfam" id="PF00676">
    <property type="entry name" value="E1_dh"/>
    <property type="match status" value="1"/>
</dbReference>
<dbReference type="EC" id="1.2.4.4" evidence="4"/>
<dbReference type="Gene3D" id="3.40.50.970">
    <property type="match status" value="1"/>
</dbReference>
<comment type="catalytic activity">
    <reaction evidence="4">
        <text>N(6)-[(R)-lipoyl]-L-lysyl-[protein] + 3-methyl-2-oxobutanoate + H(+) = N(6)-[(R)-S(8)-2-methylpropanoyldihydrolipoyl]-L-lysyl-[protein] + CO2</text>
        <dbReference type="Rhea" id="RHEA:13457"/>
        <dbReference type="Rhea" id="RHEA-COMP:10474"/>
        <dbReference type="Rhea" id="RHEA-COMP:10497"/>
        <dbReference type="ChEBI" id="CHEBI:11851"/>
        <dbReference type="ChEBI" id="CHEBI:15378"/>
        <dbReference type="ChEBI" id="CHEBI:16526"/>
        <dbReference type="ChEBI" id="CHEBI:83099"/>
        <dbReference type="ChEBI" id="CHEBI:83142"/>
        <dbReference type="EC" id="1.2.4.4"/>
    </reaction>
</comment>
<dbReference type="InterPro" id="IPR050771">
    <property type="entry name" value="Alpha-ketoacid_DH_E1_comp"/>
</dbReference>
<evidence type="ECO:0000256" key="2">
    <source>
        <dbReference type="ARBA" id="ARBA00023002"/>
    </source>
</evidence>
<dbReference type="PANTHER" id="PTHR43380">
    <property type="entry name" value="2-OXOISOVALERATE DEHYDROGENASE SUBUNIT ALPHA, MITOCHONDRIAL"/>
    <property type="match status" value="1"/>
</dbReference>
<dbReference type="GO" id="GO:0003863">
    <property type="term" value="F:branched-chain 2-oxo acid dehydrogenase activity"/>
    <property type="evidence" value="ECO:0007669"/>
    <property type="project" value="UniProtKB-EC"/>
</dbReference>
<evidence type="ECO:0000313" key="6">
    <source>
        <dbReference type="EMBL" id="MCM8749375.1"/>
    </source>
</evidence>
<feature type="domain" description="Dehydrogenase E1 component" evidence="5">
    <location>
        <begin position="49"/>
        <end position="345"/>
    </location>
</feature>
<dbReference type="PANTHER" id="PTHR43380:SF1">
    <property type="entry name" value="2-OXOISOVALERATE DEHYDROGENASE SUBUNIT ALPHA, MITOCHONDRIAL"/>
    <property type="match status" value="1"/>
</dbReference>
<sequence>MVRETLPVMETEWFQPFTEQPIALLSEEGEWIGDFPLDLDETLLRQLYRDMLAVRLMDERFTVLLRTGKISFTAPMAGHEAAQVGVAHALRRGHDWAFPYYRDYGLALALGVPLVEIFGQMIGTRADPNKGRQMPCHPSSRPLNIFAAASTVASHIPPATGAALSMKIQGTGQVAVCTFGDGATSEGDWYAAINFAAVQRVPAVFVCENNRYAISVPYSCQTATRTIAEKAHAFGIPGYHVDGMDVLASYYVSREAIERARAGHGPSLVELVVYRYGAHSSADDDSRYRPREEVELWRQRDPLVRYQRFLARHGLWSEEWERQLREEIAREQAEAIEAAERAGEVPAEWMFDDVYAEPLWHLERQRALLRAELQ</sequence>
<comment type="function">
    <text evidence="4">The branched-chain alpha-keto dehydrogenase complex catalyzes the overall conversion of alpha-keto acids to acyl-CoA and CO(2). It contains multiple copies of three enzymatic components: branched-chain alpha-keto acid decarboxylase (E1), lipoamide acyltransferase (E2) and lipoamide dehydrogenase (E3).</text>
</comment>
<comment type="similarity">
    <text evidence="4">Belongs to the BCKDHA family.</text>
</comment>
<dbReference type="CDD" id="cd02000">
    <property type="entry name" value="TPP_E1_PDC_ADC_BCADC"/>
    <property type="match status" value="1"/>
</dbReference>
<comment type="caution">
    <text evidence="6">The sequence shown here is derived from an EMBL/GenBank/DDBJ whole genome shotgun (WGS) entry which is preliminary data.</text>
</comment>
<dbReference type="AlphaFoldDB" id="A0AA41WG07"/>
<organism evidence="6 7">
    <name type="scientific">Thermalbibacter longus</name>
    <dbReference type="NCBI Taxonomy" id="2951981"/>
    <lineage>
        <taxon>Bacteria</taxon>
        <taxon>Pseudomonadati</taxon>
        <taxon>Thermomicrobiota</taxon>
        <taxon>Thermomicrobia</taxon>
        <taxon>Thermomicrobiales</taxon>
        <taxon>Thermomicrobiaceae</taxon>
        <taxon>Thermalbibacter</taxon>
    </lineage>
</organism>
<reference evidence="6" key="1">
    <citation type="submission" date="2022-06" db="EMBL/GenBank/DDBJ databases">
        <title>CFH 74404 Thermomicrobiaceae sp.</title>
        <authorList>
            <person name="Ming H."/>
            <person name="Li W.-J."/>
            <person name="Zhao Z."/>
        </authorList>
    </citation>
    <scope>NUCLEOTIDE SEQUENCE</scope>
    <source>
        <strain evidence="6">CFH 74404</strain>
    </source>
</reference>
<evidence type="ECO:0000256" key="3">
    <source>
        <dbReference type="ARBA" id="ARBA00023052"/>
    </source>
</evidence>
<dbReference type="EMBL" id="JAMSLR010000005">
    <property type="protein sequence ID" value="MCM8749375.1"/>
    <property type="molecule type" value="Genomic_DNA"/>
</dbReference>
<dbReference type="InterPro" id="IPR001017">
    <property type="entry name" value="DH_E1"/>
</dbReference>
<protein>
    <recommendedName>
        <fullName evidence="4">2-oxoisovalerate dehydrogenase subunit alpha</fullName>
        <ecNumber evidence="4">1.2.4.4</ecNumber>
    </recommendedName>
    <alternativeName>
        <fullName evidence="4">Branched-chain alpha-keto acid dehydrogenase E1 component alpha chain</fullName>
    </alternativeName>
</protein>
<dbReference type="Proteomes" id="UP001165306">
    <property type="component" value="Unassembled WGS sequence"/>
</dbReference>
<accession>A0AA41WG07</accession>
<evidence type="ECO:0000259" key="5">
    <source>
        <dbReference type="Pfam" id="PF00676"/>
    </source>
</evidence>
<proteinExistence type="inferred from homology"/>
<gene>
    <name evidence="6" type="ORF">NET02_09475</name>
</gene>
<dbReference type="GO" id="GO:0009083">
    <property type="term" value="P:branched-chain amino acid catabolic process"/>
    <property type="evidence" value="ECO:0007669"/>
    <property type="project" value="TreeGrafter"/>
</dbReference>
<comment type="cofactor">
    <cofactor evidence="1 4">
        <name>thiamine diphosphate</name>
        <dbReference type="ChEBI" id="CHEBI:58937"/>
    </cofactor>
</comment>
<keyword evidence="3 4" id="KW-0786">Thiamine pyrophosphate</keyword>
<evidence type="ECO:0000256" key="1">
    <source>
        <dbReference type="ARBA" id="ARBA00001964"/>
    </source>
</evidence>
<dbReference type="SUPFAM" id="SSF52518">
    <property type="entry name" value="Thiamin diphosphate-binding fold (THDP-binding)"/>
    <property type="match status" value="1"/>
</dbReference>
<name>A0AA41WG07_9BACT</name>
<evidence type="ECO:0000256" key="4">
    <source>
        <dbReference type="RuleBase" id="RU365014"/>
    </source>
</evidence>